<comment type="subcellular location">
    <subcellularLocation>
        <location evidence="3">Cytoplasm</location>
        <location evidence="3">Cytoskeleton</location>
        <location evidence="3">Spindle pole</location>
    </subcellularLocation>
    <subcellularLocation>
        <location evidence="2">Mitochondrion outer membrane</location>
        <topology evidence="2">Single-pass membrane protein</topology>
    </subcellularLocation>
    <subcellularLocation>
        <location evidence="1">Nucleus</location>
    </subcellularLocation>
</comment>
<name>A0A8C9S457_SCLFO</name>
<dbReference type="GO" id="GO:0005876">
    <property type="term" value="C:spindle microtubule"/>
    <property type="evidence" value="ECO:0007669"/>
    <property type="project" value="TreeGrafter"/>
</dbReference>
<evidence type="ECO:0000256" key="15">
    <source>
        <dbReference type="ARBA" id="ARBA00041608"/>
    </source>
</evidence>
<evidence type="ECO:0000256" key="17">
    <source>
        <dbReference type="SAM" id="MobiDB-lite"/>
    </source>
</evidence>
<evidence type="ECO:0000256" key="5">
    <source>
        <dbReference type="ARBA" id="ARBA00022692"/>
    </source>
</evidence>
<evidence type="ECO:0000256" key="4">
    <source>
        <dbReference type="ARBA" id="ARBA00022490"/>
    </source>
</evidence>
<reference evidence="19" key="3">
    <citation type="submission" date="2025-09" db="UniProtKB">
        <authorList>
            <consortium name="Ensembl"/>
        </authorList>
    </citation>
    <scope>IDENTIFICATION</scope>
</reference>
<keyword evidence="7 18" id="KW-1133">Transmembrane helix</keyword>
<dbReference type="GeneTree" id="ENSGT00950000182992"/>
<organism evidence="19 20">
    <name type="scientific">Scleropages formosus</name>
    <name type="common">Asian bonytongue</name>
    <name type="synonym">Osteoglossum formosum</name>
    <dbReference type="NCBI Taxonomy" id="113540"/>
    <lineage>
        <taxon>Eukaryota</taxon>
        <taxon>Metazoa</taxon>
        <taxon>Chordata</taxon>
        <taxon>Craniata</taxon>
        <taxon>Vertebrata</taxon>
        <taxon>Euteleostomi</taxon>
        <taxon>Actinopterygii</taxon>
        <taxon>Neopterygii</taxon>
        <taxon>Teleostei</taxon>
        <taxon>Osteoglossocephala</taxon>
        <taxon>Osteoglossomorpha</taxon>
        <taxon>Osteoglossiformes</taxon>
        <taxon>Osteoglossidae</taxon>
        <taxon>Scleropages</taxon>
    </lineage>
</organism>
<proteinExistence type="inferred from homology"/>
<keyword evidence="9" id="KW-0496">Mitochondrion</keyword>
<dbReference type="CTD" id="55177"/>
<evidence type="ECO:0000313" key="20">
    <source>
        <dbReference type="Proteomes" id="UP000694397"/>
    </source>
</evidence>
<accession>A0A8C9S457</accession>
<evidence type="ECO:0000256" key="11">
    <source>
        <dbReference type="ARBA" id="ARBA00023212"/>
    </source>
</evidence>
<dbReference type="SUPFAM" id="SSF48452">
    <property type="entry name" value="TPR-like"/>
    <property type="match status" value="1"/>
</dbReference>
<dbReference type="GO" id="GO:0005634">
    <property type="term" value="C:nucleus"/>
    <property type="evidence" value="ECO:0007669"/>
    <property type="project" value="UniProtKB-SubCell"/>
</dbReference>
<evidence type="ECO:0000313" key="19">
    <source>
        <dbReference type="Ensembl" id="ENSSFOP00015025758.2"/>
    </source>
</evidence>
<protein>
    <recommendedName>
        <fullName evidence="14">Regulator of microtubule dynamics protein 3</fullName>
    </recommendedName>
    <alternativeName>
        <fullName evidence="15">Protein FAM82A2</fullName>
    </alternativeName>
    <alternativeName>
        <fullName evidence="16">Protein FAM82C</fullName>
    </alternativeName>
</protein>
<evidence type="ECO:0000256" key="14">
    <source>
        <dbReference type="ARBA" id="ARBA00039962"/>
    </source>
</evidence>
<comment type="similarity">
    <text evidence="13">Belongs to the RMDN family.</text>
</comment>
<dbReference type="AlphaFoldDB" id="A0A8C9S457"/>
<keyword evidence="5 18" id="KW-0812">Transmembrane</keyword>
<dbReference type="Ensembl" id="ENSSFOT00015026041.2">
    <property type="protein sequence ID" value="ENSSFOP00015025758.2"/>
    <property type="gene ID" value="ENSSFOG00015016547.2"/>
</dbReference>
<evidence type="ECO:0000256" key="10">
    <source>
        <dbReference type="ARBA" id="ARBA00023136"/>
    </source>
</evidence>
<dbReference type="GO" id="GO:0008017">
    <property type="term" value="F:microtubule binding"/>
    <property type="evidence" value="ECO:0007669"/>
    <property type="project" value="TreeGrafter"/>
</dbReference>
<evidence type="ECO:0000256" key="6">
    <source>
        <dbReference type="ARBA" id="ARBA00022787"/>
    </source>
</evidence>
<evidence type="ECO:0000256" key="12">
    <source>
        <dbReference type="ARBA" id="ARBA00023242"/>
    </source>
</evidence>
<evidence type="ECO:0000256" key="9">
    <source>
        <dbReference type="ARBA" id="ARBA00023128"/>
    </source>
</evidence>
<evidence type="ECO:0000256" key="13">
    <source>
        <dbReference type="ARBA" id="ARBA00038360"/>
    </source>
</evidence>
<keyword evidence="8" id="KW-0175">Coiled coil</keyword>
<keyword evidence="12" id="KW-0539">Nucleus</keyword>
<evidence type="ECO:0000256" key="7">
    <source>
        <dbReference type="ARBA" id="ARBA00022989"/>
    </source>
</evidence>
<dbReference type="KEGG" id="sfm:108919551"/>
<keyword evidence="20" id="KW-1185">Reference proteome</keyword>
<dbReference type="InterPro" id="IPR049039">
    <property type="entry name" value="RMD1-3_a_helical_rpt"/>
</dbReference>
<evidence type="ECO:0000256" key="16">
    <source>
        <dbReference type="ARBA" id="ARBA00041960"/>
    </source>
</evidence>
<evidence type="ECO:0000256" key="18">
    <source>
        <dbReference type="SAM" id="Phobius"/>
    </source>
</evidence>
<gene>
    <name evidence="19" type="primary">RMDN3</name>
    <name evidence="19" type="synonym">rmdn3</name>
</gene>
<evidence type="ECO:0000256" key="8">
    <source>
        <dbReference type="ARBA" id="ARBA00023054"/>
    </source>
</evidence>
<dbReference type="InterPro" id="IPR011990">
    <property type="entry name" value="TPR-like_helical_dom_sf"/>
</dbReference>
<reference evidence="19" key="2">
    <citation type="submission" date="2025-08" db="UniProtKB">
        <authorList>
            <consortium name="Ensembl"/>
        </authorList>
    </citation>
    <scope>IDENTIFICATION</scope>
</reference>
<keyword evidence="4" id="KW-0963">Cytoplasm</keyword>
<dbReference type="GO" id="GO:0097431">
    <property type="term" value="C:mitotic spindle pole"/>
    <property type="evidence" value="ECO:0007669"/>
    <property type="project" value="TreeGrafter"/>
</dbReference>
<dbReference type="PANTHER" id="PTHR16056:SF18">
    <property type="entry name" value="REGULATOR OF MICROTUBULE DYNAMICS PROTEIN 3"/>
    <property type="match status" value="1"/>
</dbReference>
<keyword evidence="11" id="KW-0206">Cytoskeleton</keyword>
<dbReference type="Gene3D" id="1.25.40.10">
    <property type="entry name" value="Tetratricopeptide repeat domain"/>
    <property type="match status" value="1"/>
</dbReference>
<dbReference type="GeneID" id="108919551"/>
<dbReference type="Proteomes" id="UP000694397">
    <property type="component" value="Chromosome 15"/>
</dbReference>
<sequence length="466" mass="51903">MNTMGRHAWIGLGVGATAGSVLLVYFIYRERRRRSRRVGMMMRENEPASAPGSGPAQLELHVCDSVSGTTVPRLAAGRVLQPEQGGELQRRLDEVLQCVADLRGEVAELRVGLQSIAVQIVHDVKEGLEESQKAARRRRHLLPRERTDSLSSSSIYFTASGVSLYDGESEGGYTTANAESDYNGDTDRETDKEHEVVSEDDEDRSCATVRTLRQDSQEEDEEDASLLLESDLLNEELEHLLSQGDILHAGGSQERAEGFQLLLDNKAKFGEHKEFLWRLARAYSDMYESTRDAEEKKSYAEQGREEAEAALQKDSLSAEGHKWFAILTGLTSHSETMHSKLKSSHIFKEHIDKAISLKPDNPQCFYLLGRWCYEVSSLGWLEKKAAAALFETPPTATVQDALENFLKAEQLSPGFSRIGRLYIAKCHKDLGNISEAKKWTELASAMPRVPCEDAESAPLEEALADL</sequence>
<feature type="transmembrane region" description="Helical" evidence="18">
    <location>
        <begin position="6"/>
        <end position="28"/>
    </location>
</feature>
<dbReference type="OrthoDB" id="512473at2759"/>
<dbReference type="Pfam" id="PF21033">
    <property type="entry name" value="RMD1-3"/>
    <property type="match status" value="1"/>
</dbReference>
<feature type="region of interest" description="Disordered" evidence="17">
    <location>
        <begin position="167"/>
        <end position="224"/>
    </location>
</feature>
<dbReference type="RefSeq" id="XP_018583104.2">
    <property type="nucleotide sequence ID" value="XM_018727588.2"/>
</dbReference>
<evidence type="ECO:0000256" key="1">
    <source>
        <dbReference type="ARBA" id="ARBA00004123"/>
    </source>
</evidence>
<keyword evidence="6" id="KW-1000">Mitochondrion outer membrane</keyword>
<evidence type="ECO:0000256" key="2">
    <source>
        <dbReference type="ARBA" id="ARBA00004572"/>
    </source>
</evidence>
<evidence type="ECO:0000256" key="3">
    <source>
        <dbReference type="ARBA" id="ARBA00004647"/>
    </source>
</evidence>
<keyword evidence="10 18" id="KW-0472">Membrane</keyword>
<dbReference type="PANTHER" id="PTHR16056">
    <property type="entry name" value="REGULATOR OF MICROTUBULE DYNAMICS PROTEIN"/>
    <property type="match status" value="1"/>
</dbReference>
<reference evidence="19 20" key="1">
    <citation type="submission" date="2019-04" db="EMBL/GenBank/DDBJ databases">
        <authorList>
            <consortium name="Wellcome Sanger Institute Data Sharing"/>
        </authorList>
    </citation>
    <scope>NUCLEOTIDE SEQUENCE [LARGE SCALE GENOMIC DNA]</scope>
</reference>
<dbReference type="GO" id="GO:0005741">
    <property type="term" value="C:mitochondrial outer membrane"/>
    <property type="evidence" value="ECO:0007669"/>
    <property type="project" value="UniProtKB-SubCell"/>
</dbReference>
<feature type="compositionally biased region" description="Basic and acidic residues" evidence="17">
    <location>
        <begin position="185"/>
        <end position="197"/>
    </location>
</feature>